<name>A0A5B7KBG2_PORTR</name>
<evidence type="ECO:0000313" key="3">
    <source>
        <dbReference type="Proteomes" id="UP000324222"/>
    </source>
</evidence>
<comment type="caution">
    <text evidence="2">The sequence shown here is derived from an EMBL/GenBank/DDBJ whole genome shotgun (WGS) entry which is preliminary data.</text>
</comment>
<accession>A0A5B7KBG2</accession>
<proteinExistence type="predicted"/>
<sequence>MLPITEKVTSSSSSSSTDRGSHIRAANPVRPPRPPSTPHGLHRGVPRNALMPPIIKPEI</sequence>
<dbReference type="EMBL" id="VSRR010132131">
    <property type="protein sequence ID" value="MPD02588.1"/>
    <property type="molecule type" value="Genomic_DNA"/>
</dbReference>
<evidence type="ECO:0000313" key="2">
    <source>
        <dbReference type="EMBL" id="MPD02588.1"/>
    </source>
</evidence>
<evidence type="ECO:0000256" key="1">
    <source>
        <dbReference type="SAM" id="MobiDB-lite"/>
    </source>
</evidence>
<dbReference type="Proteomes" id="UP000324222">
    <property type="component" value="Unassembled WGS sequence"/>
</dbReference>
<feature type="region of interest" description="Disordered" evidence="1">
    <location>
        <begin position="1"/>
        <end position="59"/>
    </location>
</feature>
<organism evidence="2 3">
    <name type="scientific">Portunus trituberculatus</name>
    <name type="common">Swimming crab</name>
    <name type="synonym">Neptunus trituberculatus</name>
    <dbReference type="NCBI Taxonomy" id="210409"/>
    <lineage>
        <taxon>Eukaryota</taxon>
        <taxon>Metazoa</taxon>
        <taxon>Ecdysozoa</taxon>
        <taxon>Arthropoda</taxon>
        <taxon>Crustacea</taxon>
        <taxon>Multicrustacea</taxon>
        <taxon>Malacostraca</taxon>
        <taxon>Eumalacostraca</taxon>
        <taxon>Eucarida</taxon>
        <taxon>Decapoda</taxon>
        <taxon>Pleocyemata</taxon>
        <taxon>Brachyura</taxon>
        <taxon>Eubrachyura</taxon>
        <taxon>Portunoidea</taxon>
        <taxon>Portunidae</taxon>
        <taxon>Portuninae</taxon>
        <taxon>Portunus</taxon>
    </lineage>
</organism>
<reference evidence="2 3" key="1">
    <citation type="submission" date="2019-05" db="EMBL/GenBank/DDBJ databases">
        <title>Another draft genome of Portunus trituberculatus and its Hox gene families provides insights of decapod evolution.</title>
        <authorList>
            <person name="Jeong J.-H."/>
            <person name="Song I."/>
            <person name="Kim S."/>
            <person name="Choi T."/>
            <person name="Kim D."/>
            <person name="Ryu S."/>
            <person name="Kim W."/>
        </authorList>
    </citation>
    <scope>NUCLEOTIDE SEQUENCE [LARGE SCALE GENOMIC DNA]</scope>
    <source>
        <tissue evidence="2">Muscle</tissue>
    </source>
</reference>
<dbReference type="AlphaFoldDB" id="A0A5B7KBG2"/>
<protein>
    <submittedName>
        <fullName evidence="2">Uncharacterized protein</fullName>
    </submittedName>
</protein>
<keyword evidence="3" id="KW-1185">Reference proteome</keyword>
<gene>
    <name evidence="2" type="ORF">E2C01_098181</name>
</gene>